<evidence type="ECO:0000259" key="6">
    <source>
        <dbReference type="PROSITE" id="PS50122"/>
    </source>
</evidence>
<dbReference type="InterPro" id="IPR013087">
    <property type="entry name" value="Znf_C2H2_type"/>
</dbReference>
<dbReference type="OrthoDB" id="1524092at2"/>
<dbReference type="GO" id="GO:0005737">
    <property type="term" value="C:cytoplasm"/>
    <property type="evidence" value="ECO:0007669"/>
    <property type="project" value="InterPro"/>
</dbReference>
<accession>A0A431U256</accession>
<sequence>MEAAAALVAGRRKINYTDKGVRRRGPGIVPNVARWRVARAGRTGSAPLWWPQRGAGRKFPRPIPATFPRLRIAGVAALFLLRPAGSSAGFSPFRSFFLLVDEHLNLIVIGTSAGGMPALLQLVAQLPATLPAAVLVVQHLSVDSSGEFLVERLAQHTELQCRLAMHQEPIRLGHLYLAPPDRHLLVKGLRLLVTKGPHENHYRPAADALFRSAAASHGSHVVGVVLTGMLHDGTAGLEFIKRAGGTTVVQDPTEAEFPSMPESALRNVDIDYTVPLSRMGPLLQQLAREAGAAAAPIPDDIILEASIAERVVGTVEEVNQLGHQVPLTCPECGGSLWEMEHGHVHRYRCHTGHTFTADALMAATQHQLEESMWVALRMLEERKNLLAGMARRHETGNMRLQEERVEELKTHIDRLRQFLLNGTAGGPRAHVRNTTAQDGPTEQNNGLQ</sequence>
<dbReference type="PROSITE" id="PS00028">
    <property type="entry name" value="ZINC_FINGER_C2H2_1"/>
    <property type="match status" value="1"/>
</dbReference>
<dbReference type="SUPFAM" id="SSF52738">
    <property type="entry name" value="Methylesterase CheB, C-terminal domain"/>
    <property type="match status" value="1"/>
</dbReference>
<reference evidence="7 8" key="1">
    <citation type="submission" date="2018-12" db="EMBL/GenBank/DDBJ databases">
        <title>Hymenobacter gummosus sp. nov., isolated from a spring.</title>
        <authorList>
            <person name="Nie L."/>
        </authorList>
    </citation>
    <scope>NUCLEOTIDE SEQUENCE [LARGE SCALE GENOMIC DNA]</scope>
    <source>
        <strain evidence="7 8">KCTC 52166</strain>
    </source>
</reference>
<keyword evidence="1 4" id="KW-0378">Hydrolase</keyword>
<comment type="catalytic activity">
    <reaction evidence="3">
        <text>[protein]-L-glutamate 5-O-methyl ester + H2O = L-glutamyl-[protein] + methanol + H(+)</text>
        <dbReference type="Rhea" id="RHEA:23236"/>
        <dbReference type="Rhea" id="RHEA-COMP:10208"/>
        <dbReference type="Rhea" id="RHEA-COMP:10311"/>
        <dbReference type="ChEBI" id="CHEBI:15377"/>
        <dbReference type="ChEBI" id="CHEBI:15378"/>
        <dbReference type="ChEBI" id="CHEBI:17790"/>
        <dbReference type="ChEBI" id="CHEBI:29973"/>
        <dbReference type="ChEBI" id="CHEBI:82795"/>
        <dbReference type="EC" id="3.1.1.61"/>
    </reaction>
</comment>
<comment type="caution">
    <text evidence="7">The sequence shown here is derived from an EMBL/GenBank/DDBJ whole genome shotgun (WGS) entry which is preliminary data.</text>
</comment>
<evidence type="ECO:0000256" key="4">
    <source>
        <dbReference type="PROSITE-ProRule" id="PRU00050"/>
    </source>
</evidence>
<evidence type="ECO:0000313" key="8">
    <source>
        <dbReference type="Proteomes" id="UP000282184"/>
    </source>
</evidence>
<keyword evidence="4" id="KW-0145">Chemotaxis</keyword>
<proteinExistence type="predicted"/>
<dbReference type="GO" id="GO:0006935">
    <property type="term" value="P:chemotaxis"/>
    <property type="evidence" value="ECO:0007669"/>
    <property type="project" value="UniProtKB-UniRule"/>
</dbReference>
<organism evidence="7 8">
    <name type="scientific">Hymenobacter gummosus</name>
    <dbReference type="NCBI Taxonomy" id="1776032"/>
    <lineage>
        <taxon>Bacteria</taxon>
        <taxon>Pseudomonadati</taxon>
        <taxon>Bacteroidota</taxon>
        <taxon>Cytophagia</taxon>
        <taxon>Cytophagales</taxon>
        <taxon>Hymenobacteraceae</taxon>
        <taxon>Hymenobacter</taxon>
    </lineage>
</organism>
<feature type="active site" evidence="4">
    <location>
        <position position="232"/>
    </location>
</feature>
<dbReference type="CDD" id="cd16433">
    <property type="entry name" value="CheB"/>
    <property type="match status" value="1"/>
</dbReference>
<dbReference type="PROSITE" id="PS50122">
    <property type="entry name" value="CHEB"/>
    <property type="match status" value="1"/>
</dbReference>
<name>A0A431U256_9BACT</name>
<feature type="active site" evidence="4">
    <location>
        <position position="139"/>
    </location>
</feature>
<evidence type="ECO:0000256" key="2">
    <source>
        <dbReference type="ARBA" id="ARBA00039140"/>
    </source>
</evidence>
<feature type="domain" description="CheB-type methylesterase" evidence="6">
    <location>
        <begin position="92"/>
        <end position="290"/>
    </location>
</feature>
<dbReference type="GO" id="GO:0008984">
    <property type="term" value="F:protein-glutamate methylesterase activity"/>
    <property type="evidence" value="ECO:0007669"/>
    <property type="project" value="UniProtKB-EC"/>
</dbReference>
<dbReference type="PANTHER" id="PTHR42872">
    <property type="entry name" value="PROTEIN-GLUTAMATE METHYLESTERASE/PROTEIN-GLUTAMINE GLUTAMINASE"/>
    <property type="match status" value="1"/>
</dbReference>
<evidence type="ECO:0000256" key="1">
    <source>
        <dbReference type="ARBA" id="ARBA00022801"/>
    </source>
</evidence>
<dbReference type="EC" id="3.1.1.61" evidence="2"/>
<dbReference type="Gene3D" id="3.40.50.180">
    <property type="entry name" value="Methylesterase CheB, C-terminal domain"/>
    <property type="match status" value="1"/>
</dbReference>
<gene>
    <name evidence="7" type="ORF">EJV47_14245</name>
</gene>
<dbReference type="InterPro" id="IPR035909">
    <property type="entry name" value="CheB_C"/>
</dbReference>
<feature type="compositionally biased region" description="Polar residues" evidence="5">
    <location>
        <begin position="432"/>
        <end position="448"/>
    </location>
</feature>
<dbReference type="AlphaFoldDB" id="A0A431U256"/>
<feature type="region of interest" description="Disordered" evidence="5">
    <location>
        <begin position="423"/>
        <end position="448"/>
    </location>
</feature>
<evidence type="ECO:0000256" key="3">
    <source>
        <dbReference type="ARBA" id="ARBA00048267"/>
    </source>
</evidence>
<dbReference type="EMBL" id="RXOF01000007">
    <property type="protein sequence ID" value="RTQ49297.1"/>
    <property type="molecule type" value="Genomic_DNA"/>
</dbReference>
<evidence type="ECO:0000313" key="7">
    <source>
        <dbReference type="EMBL" id="RTQ49297.1"/>
    </source>
</evidence>
<dbReference type="PANTHER" id="PTHR42872:SF6">
    <property type="entry name" value="PROTEIN-GLUTAMATE METHYLESTERASE_PROTEIN-GLUTAMINE GLUTAMINASE"/>
    <property type="match status" value="1"/>
</dbReference>
<protein>
    <recommendedName>
        <fullName evidence="2">protein-glutamate methylesterase</fullName>
        <ecNumber evidence="2">3.1.1.61</ecNumber>
    </recommendedName>
</protein>
<feature type="active site" evidence="4">
    <location>
        <position position="112"/>
    </location>
</feature>
<dbReference type="Pfam" id="PF01339">
    <property type="entry name" value="CheB_methylest"/>
    <property type="match status" value="1"/>
</dbReference>
<dbReference type="GO" id="GO:0000156">
    <property type="term" value="F:phosphorelay response regulator activity"/>
    <property type="evidence" value="ECO:0007669"/>
    <property type="project" value="InterPro"/>
</dbReference>
<dbReference type="InterPro" id="IPR000673">
    <property type="entry name" value="Sig_transdc_resp-reg_Me-estase"/>
</dbReference>
<evidence type="ECO:0000256" key="5">
    <source>
        <dbReference type="SAM" id="MobiDB-lite"/>
    </source>
</evidence>
<dbReference type="Proteomes" id="UP000282184">
    <property type="component" value="Unassembled WGS sequence"/>
</dbReference>
<keyword evidence="8" id="KW-1185">Reference proteome</keyword>